<dbReference type="EMBL" id="PCWM01000074">
    <property type="protein sequence ID" value="PIR02920.1"/>
    <property type="molecule type" value="Genomic_DNA"/>
</dbReference>
<proteinExistence type="predicted"/>
<reference evidence="2 3" key="1">
    <citation type="submission" date="2017-09" db="EMBL/GenBank/DDBJ databases">
        <title>Depth-based differentiation of microbial function through sediment-hosted aquifers and enrichment of novel symbionts in the deep terrestrial subsurface.</title>
        <authorList>
            <person name="Probst A.J."/>
            <person name="Ladd B."/>
            <person name="Jarett J.K."/>
            <person name="Geller-Mcgrath D.E."/>
            <person name="Sieber C.M."/>
            <person name="Emerson J.B."/>
            <person name="Anantharaman K."/>
            <person name="Thomas B.C."/>
            <person name="Malmstrom R."/>
            <person name="Stieglmeier M."/>
            <person name="Klingl A."/>
            <person name="Woyke T."/>
            <person name="Ryan C.M."/>
            <person name="Banfield J.F."/>
        </authorList>
    </citation>
    <scope>NUCLEOTIDE SEQUENCE [LARGE SCALE GENOMIC DNA]</scope>
    <source>
        <strain evidence="2">CG11_big_fil_rev_8_21_14_0_20_43_7</strain>
    </source>
</reference>
<accession>A0A2H0N208</accession>
<evidence type="ECO:0000256" key="1">
    <source>
        <dbReference type="SAM" id="Phobius"/>
    </source>
</evidence>
<name>A0A2H0N208_9BACT</name>
<dbReference type="Proteomes" id="UP000229782">
    <property type="component" value="Unassembled WGS sequence"/>
</dbReference>
<feature type="transmembrane region" description="Helical" evidence="1">
    <location>
        <begin position="111"/>
        <end position="136"/>
    </location>
</feature>
<feature type="transmembrane region" description="Helical" evidence="1">
    <location>
        <begin position="205"/>
        <end position="225"/>
    </location>
</feature>
<feature type="transmembrane region" description="Helical" evidence="1">
    <location>
        <begin position="173"/>
        <end position="193"/>
    </location>
</feature>
<dbReference type="AlphaFoldDB" id="A0A2H0N208"/>
<keyword evidence="1" id="KW-0472">Membrane</keyword>
<keyword evidence="1" id="KW-0812">Transmembrane</keyword>
<gene>
    <name evidence="2" type="ORF">COV60_03065</name>
</gene>
<feature type="transmembrane region" description="Helical" evidence="1">
    <location>
        <begin position="20"/>
        <end position="37"/>
    </location>
</feature>
<keyword evidence="1" id="KW-1133">Transmembrane helix</keyword>
<comment type="caution">
    <text evidence="2">The sequence shown here is derived from an EMBL/GenBank/DDBJ whole genome shotgun (WGS) entry which is preliminary data.</text>
</comment>
<protein>
    <submittedName>
        <fullName evidence="2">Uncharacterized protein</fullName>
    </submittedName>
</protein>
<organism evidence="2 3">
    <name type="scientific">Candidatus Magasanikbacteria bacterium CG11_big_fil_rev_8_21_14_0_20_43_7</name>
    <dbReference type="NCBI Taxonomy" id="1974654"/>
    <lineage>
        <taxon>Bacteria</taxon>
        <taxon>Candidatus Magasanikiibacteriota</taxon>
    </lineage>
</organism>
<feature type="transmembrane region" description="Helical" evidence="1">
    <location>
        <begin position="237"/>
        <end position="264"/>
    </location>
</feature>
<evidence type="ECO:0000313" key="2">
    <source>
        <dbReference type="EMBL" id="PIR02920.1"/>
    </source>
</evidence>
<sequence>MDNSYTILLIETLKVTATQLVGVFGIFFFLGFLLAKLQKWSNLNYRNTFGWKGILWTAWIGTPFHEFGHYLFAILFRHTVKEIALFKPNEETGGLGHVNHSYKKSSIYQTLGNFFIGAAPMIFGTGMLFLLLFFLLPNGNEIIGVLVDARESFFSLTKAIPSVFSMIFSTSNMGAWSFWVFLYISFALSAHIAPSKEDRKGMWSGFFWIVLIIFVINFVALLLRLDLTSYILHTAGYLNILIAMTLYALLMSVLHYLFTLLCIYPISLIKKKYTSARAGAGIPVYDKRKNS</sequence>
<evidence type="ECO:0000313" key="3">
    <source>
        <dbReference type="Proteomes" id="UP000229782"/>
    </source>
</evidence>